<organism evidence="2 3">
    <name type="scientific">Lactococcus allomyrinae</name>
    <dbReference type="NCBI Taxonomy" id="2419773"/>
    <lineage>
        <taxon>Bacteria</taxon>
        <taxon>Bacillati</taxon>
        <taxon>Bacillota</taxon>
        <taxon>Bacilli</taxon>
        <taxon>Lactobacillales</taxon>
        <taxon>Streptococcaceae</taxon>
        <taxon>Lactococcus</taxon>
    </lineage>
</organism>
<dbReference type="KEGG" id="lact:D7I46_11655"/>
<dbReference type="RefSeq" id="WP_120773020.1">
    <property type="nucleotide sequence ID" value="NZ_CP032627.1"/>
</dbReference>
<keyword evidence="3" id="KW-1185">Reference proteome</keyword>
<dbReference type="EMBL" id="CP032627">
    <property type="protein sequence ID" value="AYG01651.1"/>
    <property type="molecule type" value="Genomic_DNA"/>
</dbReference>
<protein>
    <submittedName>
        <fullName evidence="2">Nuclear transport factor 2 family protein</fullName>
    </submittedName>
</protein>
<gene>
    <name evidence="2" type="ORF">D7I46_11655</name>
</gene>
<evidence type="ECO:0000313" key="3">
    <source>
        <dbReference type="Proteomes" id="UP000269374"/>
    </source>
</evidence>
<dbReference type="AlphaFoldDB" id="A0A387BT51"/>
<dbReference type="OrthoDB" id="2084678at2"/>
<dbReference type="SUPFAM" id="SSF54427">
    <property type="entry name" value="NTF2-like"/>
    <property type="match status" value="1"/>
</dbReference>
<dbReference type="Pfam" id="PF13577">
    <property type="entry name" value="SnoaL_4"/>
    <property type="match status" value="1"/>
</dbReference>
<sequence>MNNKEQIQQLINDYATFADSRKTQAQFELFDTNGGMSVYYPWNNGAPEEITTSEQLLDAFSTLKQYETTFHFIGQVSIDLEDEQATTANAYVYTIAHHVTITEDGSKSLMIAYLRYKDTLIKTANTWKFKHRALYADVIENRVLK</sequence>
<dbReference type="Proteomes" id="UP000269374">
    <property type="component" value="Chromosome"/>
</dbReference>
<dbReference type="InterPro" id="IPR032710">
    <property type="entry name" value="NTF2-like_dom_sf"/>
</dbReference>
<name>A0A387BT51_9LACT</name>
<accession>A0A387BT51</accession>
<dbReference type="InterPro" id="IPR037401">
    <property type="entry name" value="SnoaL-like"/>
</dbReference>
<evidence type="ECO:0000259" key="1">
    <source>
        <dbReference type="Pfam" id="PF13577"/>
    </source>
</evidence>
<reference evidence="2 3" key="1">
    <citation type="submission" date="2018-09" db="EMBL/GenBank/DDBJ databases">
        <title>Genome sequencing of strain 1JSPR-7.</title>
        <authorList>
            <person name="Heo J."/>
            <person name="Kim S.-J."/>
            <person name="Kwon S.-W."/>
        </authorList>
    </citation>
    <scope>NUCLEOTIDE SEQUENCE [LARGE SCALE GENOMIC DNA]</scope>
    <source>
        <strain evidence="2 3">1JSPR-7</strain>
    </source>
</reference>
<proteinExistence type="predicted"/>
<dbReference type="Gene3D" id="3.10.450.50">
    <property type="match status" value="1"/>
</dbReference>
<evidence type="ECO:0000313" key="2">
    <source>
        <dbReference type="EMBL" id="AYG01651.1"/>
    </source>
</evidence>
<feature type="domain" description="SnoaL-like" evidence="1">
    <location>
        <begin position="3"/>
        <end position="132"/>
    </location>
</feature>